<sequence length="160" mass="18017">MPRLKKQRNHLYMASIHAAKNNKQKIEVHDVHEFESSSACSKNESQMESKNEVEDDDMIARNIERAFVLVLTNESNRSVRYLGNSSRTQNPKKAVLKDATRGTKPLTEYWTMTPMLTEAGAEVDVDNGNDADLDDGFDEDEGTGWTKADISLAVENLKIN</sequence>
<organism evidence="1 2">
    <name type="scientific">Albugo candida</name>
    <dbReference type="NCBI Taxonomy" id="65357"/>
    <lineage>
        <taxon>Eukaryota</taxon>
        <taxon>Sar</taxon>
        <taxon>Stramenopiles</taxon>
        <taxon>Oomycota</taxon>
        <taxon>Peronosporomycetes</taxon>
        <taxon>Albuginales</taxon>
        <taxon>Albuginaceae</taxon>
        <taxon>Albugo</taxon>
    </lineage>
</organism>
<evidence type="ECO:0000313" key="1">
    <source>
        <dbReference type="EMBL" id="CCI11620.1"/>
    </source>
</evidence>
<dbReference type="InParanoid" id="A0A024FWX6"/>
<gene>
    <name evidence="1" type="ORF">BN9_132080</name>
</gene>
<keyword evidence="2" id="KW-1185">Reference proteome</keyword>
<reference evidence="1 2" key="1">
    <citation type="submission" date="2012-05" db="EMBL/GenBank/DDBJ databases">
        <title>Recombination and specialization in a pathogen metapopulation.</title>
        <authorList>
            <person name="Gardiner A."/>
            <person name="Kemen E."/>
            <person name="Schultz-Larsen T."/>
            <person name="MacLean D."/>
            <person name="Van Oosterhout C."/>
            <person name="Jones J.D.G."/>
        </authorList>
    </citation>
    <scope>NUCLEOTIDE SEQUENCE [LARGE SCALE GENOMIC DNA]</scope>
    <source>
        <strain evidence="1 2">Ac Nc2</strain>
    </source>
</reference>
<proteinExistence type="predicted"/>
<dbReference type="AlphaFoldDB" id="A0A024FWX6"/>
<accession>A0A024FWX6</accession>
<protein>
    <submittedName>
        <fullName evidence="1">Uncharacterized protein</fullName>
    </submittedName>
</protein>
<dbReference type="EMBL" id="CAIX01001364">
    <property type="protein sequence ID" value="CCI11620.1"/>
    <property type="molecule type" value="Genomic_DNA"/>
</dbReference>
<evidence type="ECO:0000313" key="2">
    <source>
        <dbReference type="Proteomes" id="UP000053237"/>
    </source>
</evidence>
<dbReference type="Proteomes" id="UP000053237">
    <property type="component" value="Unassembled WGS sequence"/>
</dbReference>
<comment type="caution">
    <text evidence="1">The sequence shown here is derived from an EMBL/GenBank/DDBJ whole genome shotgun (WGS) entry which is preliminary data.</text>
</comment>
<name>A0A024FWX6_9STRA</name>